<dbReference type="PANTHER" id="PTHR33445">
    <property type="entry name" value="ATP SYNTHASE SUBUNIT B', CHLOROPLASTIC"/>
    <property type="match status" value="1"/>
</dbReference>
<keyword evidence="4 13" id="KW-0812">Transmembrane</keyword>
<keyword evidence="3 13" id="KW-0138">CF(0)</keyword>
<dbReference type="GO" id="GO:0046961">
    <property type="term" value="F:proton-transporting ATPase activity, rotational mechanism"/>
    <property type="evidence" value="ECO:0007669"/>
    <property type="project" value="TreeGrafter"/>
</dbReference>
<comment type="similarity">
    <text evidence="1 13 14">Belongs to the ATPase B chain family.</text>
</comment>
<evidence type="ECO:0000313" key="17">
    <source>
        <dbReference type="Proteomes" id="UP000778970"/>
    </source>
</evidence>
<keyword evidence="7 13" id="KW-0406">Ion transport</keyword>
<evidence type="ECO:0000256" key="2">
    <source>
        <dbReference type="ARBA" id="ARBA00022448"/>
    </source>
</evidence>
<accession>A0A934QL78</accession>
<evidence type="ECO:0000256" key="8">
    <source>
        <dbReference type="ARBA" id="ARBA00023136"/>
    </source>
</evidence>
<keyword evidence="17" id="KW-1185">Reference proteome</keyword>
<reference evidence="16" key="1">
    <citation type="submission" date="2017-08" db="EMBL/GenBank/DDBJ databases">
        <authorList>
            <person name="Imhoff J.F."/>
            <person name="Rahn T."/>
            <person name="Kuenzel S."/>
            <person name="Neulinger S.C."/>
        </authorList>
    </citation>
    <scope>NUCLEOTIDE SEQUENCE</scope>
    <source>
        <strain evidence="16">DSM 9154</strain>
    </source>
</reference>
<dbReference type="EMBL" id="NRRE01000032">
    <property type="protein sequence ID" value="MBK1698973.1"/>
    <property type="molecule type" value="Genomic_DNA"/>
</dbReference>
<evidence type="ECO:0000256" key="7">
    <source>
        <dbReference type="ARBA" id="ARBA00023065"/>
    </source>
</evidence>
<evidence type="ECO:0000256" key="9">
    <source>
        <dbReference type="ARBA" id="ARBA00023310"/>
    </source>
</evidence>
<evidence type="ECO:0000256" key="6">
    <source>
        <dbReference type="ARBA" id="ARBA00022989"/>
    </source>
</evidence>
<gene>
    <name evidence="13" type="primary">atpF</name>
    <name evidence="16" type="ORF">CKO21_17155</name>
</gene>
<comment type="caution">
    <text evidence="16">The sequence shown here is derived from an EMBL/GenBank/DDBJ whole genome shotgun (WGS) entry which is preliminary data.</text>
</comment>
<keyword evidence="9 13" id="KW-0066">ATP synthesis</keyword>
<dbReference type="PANTHER" id="PTHR33445:SF1">
    <property type="entry name" value="ATP SYNTHASE SUBUNIT B"/>
    <property type="match status" value="1"/>
</dbReference>
<keyword evidence="5 13" id="KW-0375">Hydrogen ion transport</keyword>
<feature type="region of interest" description="Disordered" evidence="15">
    <location>
        <begin position="74"/>
        <end position="97"/>
    </location>
</feature>
<evidence type="ECO:0000256" key="3">
    <source>
        <dbReference type="ARBA" id="ARBA00022547"/>
    </source>
</evidence>
<evidence type="ECO:0000256" key="13">
    <source>
        <dbReference type="HAMAP-Rule" id="MF_01398"/>
    </source>
</evidence>
<keyword evidence="13" id="KW-1003">Cell membrane</keyword>
<protein>
    <recommendedName>
        <fullName evidence="13">ATP synthase subunit b</fullName>
    </recommendedName>
    <alternativeName>
        <fullName evidence="13">ATP synthase F(0) sector subunit b</fullName>
    </alternativeName>
    <alternativeName>
        <fullName evidence="13">ATPase subunit I</fullName>
    </alternativeName>
    <alternativeName>
        <fullName evidence="13">F-type ATPase subunit b</fullName>
        <shortName evidence="13">F-ATPase subunit b</shortName>
    </alternativeName>
</protein>
<dbReference type="InterPro" id="IPR050059">
    <property type="entry name" value="ATP_synthase_B_chain"/>
</dbReference>
<comment type="subunit">
    <text evidence="13">F-type ATPases have 2 components, F(1) - the catalytic core - and F(0) - the membrane proton channel. F(1) has five subunits: alpha(3), beta(3), gamma(1), delta(1), epsilon(1). F(0) has three main subunits: a(1), b(2) and c(10-14). The alpha and beta chains form an alternating ring which encloses part of the gamma chain. F(1) is attached to F(0) by a central stalk formed by the gamma and epsilon chains, while a peripheral stalk is formed by the delta and b chains.</text>
</comment>
<dbReference type="Proteomes" id="UP000778970">
    <property type="component" value="Unassembled WGS sequence"/>
</dbReference>
<dbReference type="HAMAP" id="MF_01398">
    <property type="entry name" value="ATP_synth_b_bprime"/>
    <property type="match status" value="1"/>
</dbReference>
<dbReference type="GO" id="GO:0046933">
    <property type="term" value="F:proton-transporting ATP synthase activity, rotational mechanism"/>
    <property type="evidence" value="ECO:0007669"/>
    <property type="project" value="UniProtKB-UniRule"/>
</dbReference>
<dbReference type="GO" id="GO:0045259">
    <property type="term" value="C:proton-transporting ATP synthase complex"/>
    <property type="evidence" value="ECO:0007669"/>
    <property type="project" value="UniProtKB-KW"/>
</dbReference>
<keyword evidence="2 13" id="KW-0813">Transport</keyword>
<keyword evidence="8 13" id="KW-0472">Membrane</keyword>
<feature type="compositionally biased region" description="Basic and acidic residues" evidence="15">
    <location>
        <begin position="81"/>
        <end position="97"/>
    </location>
</feature>
<dbReference type="GO" id="GO:0012505">
    <property type="term" value="C:endomembrane system"/>
    <property type="evidence" value="ECO:0007669"/>
    <property type="project" value="UniProtKB-SubCell"/>
</dbReference>
<reference evidence="16" key="2">
    <citation type="journal article" date="2020" name="Microorganisms">
        <title>Osmotic Adaptation and Compatible Solute Biosynthesis of Phototrophic Bacteria as Revealed from Genome Analyses.</title>
        <authorList>
            <person name="Imhoff J.F."/>
            <person name="Rahn T."/>
            <person name="Kunzel S."/>
            <person name="Keller A."/>
            <person name="Neulinger S.C."/>
        </authorList>
    </citation>
    <scope>NUCLEOTIDE SEQUENCE</scope>
    <source>
        <strain evidence="16">DSM 9154</strain>
    </source>
</reference>
<dbReference type="GO" id="GO:0005886">
    <property type="term" value="C:plasma membrane"/>
    <property type="evidence" value="ECO:0007669"/>
    <property type="project" value="UniProtKB-SubCell"/>
</dbReference>
<organism evidence="16 17">
    <name type="scientific">Rhodovibrio salinarum</name>
    <dbReference type="NCBI Taxonomy" id="1087"/>
    <lineage>
        <taxon>Bacteria</taxon>
        <taxon>Pseudomonadati</taxon>
        <taxon>Pseudomonadota</taxon>
        <taxon>Alphaproteobacteria</taxon>
        <taxon>Rhodospirillales</taxon>
        <taxon>Rhodovibrionaceae</taxon>
        <taxon>Rhodovibrio</taxon>
    </lineage>
</organism>
<evidence type="ECO:0000313" key="16">
    <source>
        <dbReference type="EMBL" id="MBK1698973.1"/>
    </source>
</evidence>
<evidence type="ECO:0000256" key="4">
    <source>
        <dbReference type="ARBA" id="ARBA00022692"/>
    </source>
</evidence>
<evidence type="ECO:0000256" key="12">
    <source>
        <dbReference type="ARBA" id="ARBA00037847"/>
    </source>
</evidence>
<dbReference type="InterPro" id="IPR002146">
    <property type="entry name" value="ATP_synth_b/b'su_bac/chlpt"/>
</dbReference>
<evidence type="ECO:0000256" key="10">
    <source>
        <dbReference type="ARBA" id="ARBA00025198"/>
    </source>
</evidence>
<dbReference type="Gene3D" id="6.10.250.1580">
    <property type="match status" value="1"/>
</dbReference>
<evidence type="ECO:0000256" key="5">
    <source>
        <dbReference type="ARBA" id="ARBA00022781"/>
    </source>
</evidence>
<comment type="function">
    <text evidence="10 13">F(1)F(0) ATP synthase produces ATP from ADP in the presence of a proton or sodium gradient. F-type ATPases consist of two structural domains, F(1) containing the extramembraneous catalytic core and F(0) containing the membrane proton channel, linked together by a central stalk and a peripheral stalk. During catalysis, ATP synthesis in the catalytic domain of F(1) is coupled via a rotary mechanism of the central stalk subunits to proton translocation.</text>
</comment>
<dbReference type="RefSeq" id="WP_037255694.1">
    <property type="nucleotide sequence ID" value="NZ_NRRE01000032.1"/>
</dbReference>
<proteinExistence type="inferred from homology"/>
<keyword evidence="6 13" id="KW-1133">Transmembrane helix</keyword>
<name>A0A934QL78_9PROT</name>
<evidence type="ECO:0000256" key="11">
    <source>
        <dbReference type="ARBA" id="ARBA00025614"/>
    </source>
</evidence>
<dbReference type="AlphaFoldDB" id="A0A934QL78"/>
<sequence length="168" mass="19116">MPQFNPEWFASQIFWLIVAFVGLYLIMSRVALPRMAQIMEERQDKIEDDLAKAEKLRQEAEEVYQSYEQQLAEARQQAQKTMKETSDQLDKEQRERHDAFTQELDQKIADAEQRIDSAKQQALDNLQSVAGDVAQQASAKLLGDKIAKEKADAAVKNAMKQSQEGGQA</sequence>
<evidence type="ECO:0000256" key="15">
    <source>
        <dbReference type="SAM" id="MobiDB-lite"/>
    </source>
</evidence>
<dbReference type="Pfam" id="PF00430">
    <property type="entry name" value="ATP-synt_B"/>
    <property type="match status" value="1"/>
</dbReference>
<evidence type="ECO:0000256" key="14">
    <source>
        <dbReference type="RuleBase" id="RU003848"/>
    </source>
</evidence>
<comment type="function">
    <text evidence="11">Component of the F(0) channel, it forms part of the peripheral stalk, linking F(1) to F(0). The b'-subunit is a diverged and duplicated form of b found in plants and photosynthetic bacteria.</text>
</comment>
<comment type="subcellular location">
    <subcellularLocation>
        <location evidence="13">Cell membrane</location>
        <topology evidence="13">Single-pass membrane protein</topology>
    </subcellularLocation>
    <subcellularLocation>
        <location evidence="12">Endomembrane system</location>
        <topology evidence="12">Single-pass membrane protein</topology>
    </subcellularLocation>
</comment>
<evidence type="ECO:0000256" key="1">
    <source>
        <dbReference type="ARBA" id="ARBA00005513"/>
    </source>
</evidence>
<feature type="transmembrane region" description="Helical" evidence="13">
    <location>
        <begin position="12"/>
        <end position="32"/>
    </location>
</feature>
<dbReference type="CDD" id="cd06503">
    <property type="entry name" value="ATP-synt_Fo_b"/>
    <property type="match status" value="1"/>
</dbReference>